<dbReference type="AlphaFoldDB" id="A0A136KLH4"/>
<evidence type="ECO:0000313" key="9">
    <source>
        <dbReference type="EMBL" id="KXK10133.1"/>
    </source>
</evidence>
<comment type="similarity">
    <text evidence="5 6">Belongs to the XseA family.</text>
</comment>
<evidence type="ECO:0000259" key="8">
    <source>
        <dbReference type="Pfam" id="PF13742"/>
    </source>
</evidence>
<dbReference type="GO" id="GO:0006308">
    <property type="term" value="P:DNA catabolic process"/>
    <property type="evidence" value="ECO:0007669"/>
    <property type="project" value="UniProtKB-UniRule"/>
</dbReference>
<dbReference type="NCBIfam" id="TIGR00237">
    <property type="entry name" value="xseA"/>
    <property type="match status" value="1"/>
</dbReference>
<dbReference type="EMBL" id="JYPD01000008">
    <property type="protein sequence ID" value="KXK10133.1"/>
    <property type="molecule type" value="Genomic_DNA"/>
</dbReference>
<feature type="domain" description="OB-fold nucleic acid binding" evidence="8">
    <location>
        <begin position="6"/>
        <end position="98"/>
    </location>
</feature>
<dbReference type="GO" id="GO:0009318">
    <property type="term" value="C:exodeoxyribonuclease VII complex"/>
    <property type="evidence" value="ECO:0007669"/>
    <property type="project" value="UniProtKB-UniRule"/>
</dbReference>
<reference evidence="9 10" key="1">
    <citation type="submission" date="2015-02" db="EMBL/GenBank/DDBJ databases">
        <title>Improved understanding of the partial-nitritation anammox process through 23 genomes representing the majority of the microbial community.</title>
        <authorList>
            <person name="Speth D.R."/>
            <person name="In T Zandt M."/>
            <person name="Guerrero Cruz S."/>
            <person name="Jetten M.S."/>
            <person name="Dutilh B.E."/>
        </authorList>
    </citation>
    <scope>NUCLEOTIDE SEQUENCE [LARGE SCALE GENOMIC DNA]</scope>
    <source>
        <strain evidence="9">OLB21</strain>
    </source>
</reference>
<dbReference type="Pfam" id="PF13742">
    <property type="entry name" value="tRNA_anti_2"/>
    <property type="match status" value="1"/>
</dbReference>
<comment type="subunit">
    <text evidence="5">Heterooligomer composed of large and small subunits.</text>
</comment>
<dbReference type="CDD" id="cd04489">
    <property type="entry name" value="ExoVII_LU_OBF"/>
    <property type="match status" value="1"/>
</dbReference>
<comment type="caution">
    <text evidence="9">The sequence shown here is derived from an EMBL/GenBank/DDBJ whole genome shotgun (WGS) entry which is preliminary data.</text>
</comment>
<dbReference type="InterPro" id="IPR020579">
    <property type="entry name" value="Exonuc_VII_lsu_C"/>
</dbReference>
<feature type="domain" description="Exonuclease VII large subunit C-terminal" evidence="7">
    <location>
        <begin position="122"/>
        <end position="409"/>
    </location>
</feature>
<proteinExistence type="inferred from homology"/>
<keyword evidence="3 5" id="KW-0378">Hydrolase</keyword>
<gene>
    <name evidence="5 9" type="primary">xseA</name>
    <name evidence="9" type="ORF">UZ20_WS6002000047</name>
</gene>
<dbReference type="STRING" id="1617427.UZ20_WS6002000047"/>
<dbReference type="PANTHER" id="PTHR30008">
    <property type="entry name" value="EXODEOXYRIBONUCLEASE 7 LARGE SUBUNIT"/>
    <property type="match status" value="1"/>
</dbReference>
<evidence type="ECO:0000259" key="7">
    <source>
        <dbReference type="Pfam" id="PF02601"/>
    </source>
</evidence>
<sequence>MITDKLSVFQFNSLAKQHLESLGILIIEGEIVQMAVTSRGGLSIELKDPDVGATVRVSGYAPKVQGINFCKEGDLVQIWGTPTLWESRGLFSINPQKIMPVGEGALKEAFLKLQSKLSAEGLFAEERKRPLPEFLLRIALITAKNSAAETDFLKILKENDSALSVDFYPVLVQGNLAEAQIISALKAADTNDYDCIVLTRGGGSLEDLIAFNDEELARTIFSLKTPVLVAVGHERDESIADYVADIRASTPSQAAYYLASQNIAFIRSQEKKAEAFLYELENRINSQNFKLAKSKERINMSIEHWLRSTKDKLGYNLEMLNKSFTLIATKIENKINQKMSLISGFINSITRLSDQVKSTERLLQSLNPLNILNKGYAVVLLNGKAIDSIDKLSVNQDINVRLKDGELKSNILEINKNE</sequence>
<accession>A0A136KLH4</accession>
<dbReference type="Proteomes" id="UP000070449">
    <property type="component" value="Unassembled WGS sequence"/>
</dbReference>
<keyword evidence="4 5" id="KW-0269">Exonuclease</keyword>
<dbReference type="Pfam" id="PF02601">
    <property type="entry name" value="Exonuc_VII_L"/>
    <property type="match status" value="1"/>
</dbReference>
<evidence type="ECO:0000256" key="2">
    <source>
        <dbReference type="ARBA" id="ARBA00022722"/>
    </source>
</evidence>
<comment type="catalytic activity">
    <reaction evidence="5 6">
        <text>Exonucleolytic cleavage in either 5'- to 3'- or 3'- to 5'-direction to yield nucleoside 5'-phosphates.</text>
        <dbReference type="EC" id="3.1.11.6"/>
    </reaction>
</comment>
<protein>
    <recommendedName>
        <fullName evidence="5">Exodeoxyribonuclease 7 large subunit</fullName>
        <ecNumber evidence="5">3.1.11.6</ecNumber>
    </recommendedName>
    <alternativeName>
        <fullName evidence="5">Exodeoxyribonuclease VII large subunit</fullName>
        <shortName evidence="5">Exonuclease VII large subunit</shortName>
    </alternativeName>
</protein>
<dbReference type="GO" id="GO:0003676">
    <property type="term" value="F:nucleic acid binding"/>
    <property type="evidence" value="ECO:0007669"/>
    <property type="project" value="InterPro"/>
</dbReference>
<organism evidence="9 10">
    <name type="scientific">candidate division WS6 bacterium OLB21</name>
    <dbReference type="NCBI Taxonomy" id="1617427"/>
    <lineage>
        <taxon>Bacteria</taxon>
        <taxon>Candidatus Dojkabacteria</taxon>
    </lineage>
</organism>
<dbReference type="GO" id="GO:0005737">
    <property type="term" value="C:cytoplasm"/>
    <property type="evidence" value="ECO:0007669"/>
    <property type="project" value="UniProtKB-SubCell"/>
</dbReference>
<name>A0A136KLH4_9BACT</name>
<evidence type="ECO:0000256" key="5">
    <source>
        <dbReference type="HAMAP-Rule" id="MF_00378"/>
    </source>
</evidence>
<dbReference type="PATRIC" id="fig|1617427.3.peg.51"/>
<evidence type="ECO:0000256" key="3">
    <source>
        <dbReference type="ARBA" id="ARBA00022801"/>
    </source>
</evidence>
<comment type="subcellular location">
    <subcellularLocation>
        <location evidence="5 6">Cytoplasm</location>
    </subcellularLocation>
</comment>
<dbReference type="EC" id="3.1.11.6" evidence="5"/>
<dbReference type="PANTHER" id="PTHR30008:SF0">
    <property type="entry name" value="EXODEOXYRIBONUCLEASE 7 LARGE SUBUNIT"/>
    <property type="match status" value="1"/>
</dbReference>
<keyword evidence="1 5" id="KW-0963">Cytoplasm</keyword>
<dbReference type="GO" id="GO:0008855">
    <property type="term" value="F:exodeoxyribonuclease VII activity"/>
    <property type="evidence" value="ECO:0007669"/>
    <property type="project" value="UniProtKB-UniRule"/>
</dbReference>
<evidence type="ECO:0000256" key="1">
    <source>
        <dbReference type="ARBA" id="ARBA00022490"/>
    </source>
</evidence>
<dbReference type="HAMAP" id="MF_00378">
    <property type="entry name" value="Exonuc_7_L"/>
    <property type="match status" value="1"/>
</dbReference>
<evidence type="ECO:0000313" key="10">
    <source>
        <dbReference type="Proteomes" id="UP000070449"/>
    </source>
</evidence>
<evidence type="ECO:0000256" key="4">
    <source>
        <dbReference type="ARBA" id="ARBA00022839"/>
    </source>
</evidence>
<evidence type="ECO:0000256" key="6">
    <source>
        <dbReference type="RuleBase" id="RU004355"/>
    </source>
</evidence>
<dbReference type="InterPro" id="IPR025824">
    <property type="entry name" value="OB-fold_nuc-bd_dom"/>
</dbReference>
<keyword evidence="2 5" id="KW-0540">Nuclease</keyword>
<comment type="function">
    <text evidence="5">Bidirectionally degrades single-stranded DNA into large acid-insoluble oligonucleotides, which are then degraded further into small acid-soluble oligonucleotides.</text>
</comment>
<dbReference type="InterPro" id="IPR003753">
    <property type="entry name" value="Exonuc_VII_L"/>
</dbReference>